<accession>A0A4D8QXB4</accession>
<dbReference type="SUPFAM" id="SSF56235">
    <property type="entry name" value="N-terminal nucleophile aminohydrolases (Ntn hydrolases)"/>
    <property type="match status" value="1"/>
</dbReference>
<sequence>MIRDFCRPGRSALVATEAAVATSHPLASAAALEILAAGGNAVDAAIAAVAVQCVVEPHMTGIGGDAFALYAPANGGQVVALNGSGRAPAAASVERLAGLGVTGEIPRHGAHAVTVPGAVAAWTRLHADHGRLPLDRVFLRAIRYAEEGYGVSPRVAQDWAAAAPLLAADEGCRAVFLPGGRAPRAGERHAQPLLGQRLRDIAAHGAAAFYTGATAESLVGFLRARGGLHTLDDFAAAQGGAEYVTPIATEYRGYEILECPPNGQGLAALMILNALGGFDLSPSVGDADRHHLHAEATKLAYHHRDVLVGGGGPDAAAALLSAEATAALRRRIDPARAQAPALWTEAEHKDTVCLSVVDRDGNAISFINSIFHSFGSVQLDPATGVLLHSRGTSFRLTEGHPNALAPRRRPLHTIIPGLIRKDGRAVCPFGVMGGHYQAAGHGAFVSAVLDRGLDVQTAIDQPRSFAFNGVLEIEPTVAEDTAAELARRGHAVVRRDEPMGGGQAIWIDHAAGLLIAGSDHRKDGCALGL</sequence>
<dbReference type="InterPro" id="IPR043138">
    <property type="entry name" value="GGT_lsub"/>
</dbReference>
<dbReference type="PRINTS" id="PR01210">
    <property type="entry name" value="GGTRANSPTASE"/>
</dbReference>
<name>A0A4D8QXB4_AZOBR</name>
<dbReference type="Gene3D" id="1.10.246.130">
    <property type="match status" value="1"/>
</dbReference>
<proteinExistence type="predicted"/>
<dbReference type="RefSeq" id="WP_104675480.1">
    <property type="nucleotide sequence ID" value="NZ_CP033316.1"/>
</dbReference>
<dbReference type="InterPro" id="IPR043137">
    <property type="entry name" value="GGT_ssub_C"/>
</dbReference>
<dbReference type="PANTHER" id="PTHR43881:SF1">
    <property type="entry name" value="GAMMA-GLUTAMYLTRANSPEPTIDASE (AFU_ORTHOLOGUE AFUA_4G13580)"/>
    <property type="match status" value="1"/>
</dbReference>
<evidence type="ECO:0000313" key="1">
    <source>
        <dbReference type="EMBL" id="QCO13123.1"/>
    </source>
</evidence>
<dbReference type="InterPro" id="IPR029055">
    <property type="entry name" value="Ntn_hydrolases_N"/>
</dbReference>
<dbReference type="Gene3D" id="3.60.20.40">
    <property type="match status" value="1"/>
</dbReference>
<dbReference type="Pfam" id="PF01019">
    <property type="entry name" value="G_glu_transpept"/>
    <property type="match status" value="1"/>
</dbReference>
<evidence type="ECO:0000313" key="2">
    <source>
        <dbReference type="Proteomes" id="UP000298774"/>
    </source>
</evidence>
<dbReference type="Proteomes" id="UP000298774">
    <property type="component" value="Plasmid p4"/>
</dbReference>
<dbReference type="EMBL" id="CP032343">
    <property type="protein sequence ID" value="QCO13123.1"/>
    <property type="molecule type" value="Genomic_DNA"/>
</dbReference>
<keyword evidence="1" id="KW-0614">Plasmid</keyword>
<dbReference type="AlphaFoldDB" id="A0A4D8QXB4"/>
<dbReference type="InterPro" id="IPR052896">
    <property type="entry name" value="GGT-like_enzyme"/>
</dbReference>
<reference evidence="1 2" key="1">
    <citation type="submission" date="2018-09" db="EMBL/GenBank/DDBJ databases">
        <title>Whole genome based analysis of evolution and adaptive divergence in Indian and Brazilian strains of Azospirillum brasilense.</title>
        <authorList>
            <person name="Singh C."/>
            <person name="Tripathi A.K."/>
        </authorList>
    </citation>
    <scope>NUCLEOTIDE SEQUENCE [LARGE SCALE GENOMIC DNA]</scope>
    <source>
        <strain evidence="1 2">MTCC4038</strain>
        <plasmid evidence="1 2">p4</plasmid>
    </source>
</reference>
<protein>
    <submittedName>
        <fullName evidence="1">Gamma-glutamyltransferase family protein</fullName>
    </submittedName>
</protein>
<organism evidence="1 2">
    <name type="scientific">Azospirillum brasilense</name>
    <dbReference type="NCBI Taxonomy" id="192"/>
    <lineage>
        <taxon>Bacteria</taxon>
        <taxon>Pseudomonadati</taxon>
        <taxon>Pseudomonadota</taxon>
        <taxon>Alphaproteobacteria</taxon>
        <taxon>Rhodospirillales</taxon>
        <taxon>Azospirillaceae</taxon>
        <taxon>Azospirillum</taxon>
    </lineage>
</organism>
<dbReference type="PANTHER" id="PTHR43881">
    <property type="entry name" value="GAMMA-GLUTAMYLTRANSPEPTIDASE (AFU_ORTHOLOGUE AFUA_4G13580)"/>
    <property type="match status" value="1"/>
</dbReference>
<dbReference type="GO" id="GO:0016740">
    <property type="term" value="F:transferase activity"/>
    <property type="evidence" value="ECO:0007669"/>
    <property type="project" value="UniProtKB-KW"/>
</dbReference>
<gene>
    <name evidence="1" type="ORF">D3868_29270</name>
</gene>
<keyword evidence="1" id="KW-0808">Transferase</keyword>
<geneLocation type="plasmid" evidence="1 2">
    <name>p4</name>
</geneLocation>
<dbReference type="GeneID" id="56453603"/>